<dbReference type="PANTHER" id="PTHR12176">
    <property type="entry name" value="SAM-DEPENDENT METHYLTRANSFERASE SUPERFAMILY PROTEIN"/>
    <property type="match status" value="1"/>
</dbReference>
<comment type="similarity">
    <text evidence="1">Belongs to the methyltransferase superfamily.</text>
</comment>
<keyword evidence="5" id="KW-1185">Reference proteome</keyword>
<organism evidence="4 5">
    <name type="scientific">Microbotryum saponariae</name>
    <dbReference type="NCBI Taxonomy" id="289078"/>
    <lineage>
        <taxon>Eukaryota</taxon>
        <taxon>Fungi</taxon>
        <taxon>Dikarya</taxon>
        <taxon>Basidiomycota</taxon>
        <taxon>Pucciniomycotina</taxon>
        <taxon>Microbotryomycetes</taxon>
        <taxon>Microbotryales</taxon>
        <taxon>Microbotryaceae</taxon>
        <taxon>Microbotryum</taxon>
    </lineage>
</organism>
<keyword evidence="3" id="KW-0808">Transferase</keyword>
<evidence type="ECO:0000313" key="5">
    <source>
        <dbReference type="Proteomes" id="UP000249723"/>
    </source>
</evidence>
<evidence type="ECO:0000256" key="3">
    <source>
        <dbReference type="ARBA" id="ARBA00022679"/>
    </source>
</evidence>
<dbReference type="Gene3D" id="3.40.50.150">
    <property type="entry name" value="Vaccinia Virus protein VP39"/>
    <property type="match status" value="1"/>
</dbReference>
<dbReference type="OrthoDB" id="411785at2759"/>
<dbReference type="SUPFAM" id="SSF53335">
    <property type="entry name" value="S-adenosyl-L-methionine-dependent methyltransferases"/>
    <property type="match status" value="1"/>
</dbReference>
<dbReference type="Proteomes" id="UP000249723">
    <property type="component" value="Unassembled WGS sequence"/>
</dbReference>
<dbReference type="AlphaFoldDB" id="A0A2X0KKH1"/>
<accession>A0A2X0KKH1</accession>
<dbReference type="InterPro" id="IPR051419">
    <property type="entry name" value="Lys/N-term_MeTrsfase_sf"/>
</dbReference>
<dbReference type="EMBL" id="FMWP01000052">
    <property type="protein sequence ID" value="SCZ94182.1"/>
    <property type="molecule type" value="Genomic_DNA"/>
</dbReference>
<sequence>MTRIENLPQHNAQYGTQAYWDERYSNEAEDASFDWFQTIDLVPLVQRFVPDTNAKICMLGCGNSRKSIVSTNDPDMNLKSNLSSLAFHRRAVLSANLYDKGYHSIVNLDYSPILIDKMEKMNSATRPEMTCKFFIRQDPIRFGPSVQNPCPDLRELIRTLRAGARLASLTGQTADVRALPFADESFDVCIDKGTMDAMMTSIRDPWNPPDQVIKDCNDEIDQVVRVLSKPNGVFLYLTWGQPHFRKQYLLREGWQLETVELGDGFCYYLYVLRRKDRDDRTKAP</sequence>
<dbReference type="GO" id="GO:0032259">
    <property type="term" value="P:methylation"/>
    <property type="evidence" value="ECO:0007669"/>
    <property type="project" value="UniProtKB-KW"/>
</dbReference>
<name>A0A2X0KKH1_9BASI</name>
<keyword evidence="2" id="KW-0489">Methyltransferase</keyword>
<dbReference type="PANTHER" id="PTHR12176:SF80">
    <property type="entry name" value="EEF1A LYSINE METHYLTRANSFERASE 4"/>
    <property type="match status" value="1"/>
</dbReference>
<dbReference type="InterPro" id="IPR029063">
    <property type="entry name" value="SAM-dependent_MTases_sf"/>
</dbReference>
<evidence type="ECO:0000256" key="2">
    <source>
        <dbReference type="ARBA" id="ARBA00022603"/>
    </source>
</evidence>
<evidence type="ECO:0000313" key="4">
    <source>
        <dbReference type="EMBL" id="SCZ94182.1"/>
    </source>
</evidence>
<protein>
    <submittedName>
        <fullName evidence="4">BZ3500_MvSof-1268-A1-R1_Chr12-2g03739 protein</fullName>
    </submittedName>
</protein>
<dbReference type="GO" id="GO:0008168">
    <property type="term" value="F:methyltransferase activity"/>
    <property type="evidence" value="ECO:0007669"/>
    <property type="project" value="UniProtKB-KW"/>
</dbReference>
<evidence type="ECO:0000256" key="1">
    <source>
        <dbReference type="ARBA" id="ARBA00008361"/>
    </source>
</evidence>
<proteinExistence type="inferred from homology"/>
<gene>
    <name evidence="4" type="ORF">BZ3500_MVSOF-1268-A1-R1_CHR12-2G03739</name>
</gene>
<reference evidence="5" key="1">
    <citation type="submission" date="2016-10" db="EMBL/GenBank/DDBJ databases">
        <authorList>
            <person name="Jeantristanb JTB J.-T."/>
            <person name="Ricardo R."/>
        </authorList>
    </citation>
    <scope>NUCLEOTIDE SEQUENCE [LARGE SCALE GENOMIC DNA]</scope>
</reference>